<dbReference type="Pfam" id="PF20283">
    <property type="entry name" value="CTD7"/>
    <property type="match status" value="1"/>
</dbReference>
<comment type="caution">
    <text evidence="2">The sequence shown here is derived from an EMBL/GenBank/DDBJ whole genome shotgun (WGS) entry which is preliminary data.</text>
</comment>
<evidence type="ECO:0000313" key="3">
    <source>
        <dbReference type="Proteomes" id="UP000283469"/>
    </source>
</evidence>
<reference evidence="2 3" key="1">
    <citation type="submission" date="2018-08" db="EMBL/GenBank/DDBJ databases">
        <title>Sphingobium sp. EO9.</title>
        <authorList>
            <person name="Park Y."/>
            <person name="Kim K.H."/>
            <person name="Jeon C.O."/>
        </authorList>
    </citation>
    <scope>NUCLEOTIDE SEQUENCE [LARGE SCALE GENOMIC DNA]</scope>
    <source>
        <strain evidence="2 3">EO9</strain>
    </source>
</reference>
<feature type="domain" description="ABC-three component systems C-terminal" evidence="1">
    <location>
        <begin position="262"/>
        <end position="391"/>
    </location>
</feature>
<keyword evidence="3" id="KW-1185">Reference proteome</keyword>
<dbReference type="OrthoDB" id="2786695at2"/>
<protein>
    <recommendedName>
        <fullName evidence="1">ABC-three component systems C-terminal domain-containing protein</fullName>
    </recommendedName>
</protein>
<accession>A0A418YQ67</accession>
<dbReference type="InterPro" id="IPR046913">
    <property type="entry name" value="ABC-3C_CTD7"/>
</dbReference>
<gene>
    <name evidence="2" type="ORF">D0Z70_15215</name>
</gene>
<sequence length="399" mass="45318">MPEPRSIFSAAESGLGFIYQPRLALLRLLSLPESTSLLIEKSDDLEFDTAGGRKTLASLKHKAEGDRLTDLDVDFWKSVRVWLAYYVDNGRISSNTDFVLFTTAVIAPGSKLTLFAEVDSDPADRAAMAAMLLDRSTSATIGKTKTDLAELTEDELVDFYGRILILDGSPRIDTISQIVLDQHLRTVRRDVRGPLFQRLEGWWMDLMIKVLTGERIGLVYGHEVSDKLSSIAEEYRSDSLPITFRGRMPDGRIDVANDTRLFVEQLRDLDVSPARIQSAIIDYYRAFEQRSSWARENLLISGEMEEYEDRLIEEWGRFRDIIFETLHDASGDDAFRAAGRQLYKWAETETGELRIRERVTEAYVVRGAFQILANARPMPRVHWNPAFMKRLADLLGVAA</sequence>
<evidence type="ECO:0000313" key="2">
    <source>
        <dbReference type="EMBL" id="RJG53600.1"/>
    </source>
</evidence>
<name>A0A418YQ67_9SPHN</name>
<evidence type="ECO:0000259" key="1">
    <source>
        <dbReference type="Pfam" id="PF20283"/>
    </source>
</evidence>
<dbReference type="Proteomes" id="UP000283469">
    <property type="component" value="Unassembled WGS sequence"/>
</dbReference>
<organism evidence="2 3">
    <name type="scientific">Sphingobium terrigena</name>
    <dbReference type="NCBI Taxonomy" id="2304063"/>
    <lineage>
        <taxon>Bacteria</taxon>
        <taxon>Pseudomonadati</taxon>
        <taxon>Pseudomonadota</taxon>
        <taxon>Alphaproteobacteria</taxon>
        <taxon>Sphingomonadales</taxon>
        <taxon>Sphingomonadaceae</taxon>
        <taxon>Sphingobium</taxon>
    </lineage>
</organism>
<proteinExistence type="predicted"/>
<dbReference type="EMBL" id="QVRA01000014">
    <property type="protein sequence ID" value="RJG53600.1"/>
    <property type="molecule type" value="Genomic_DNA"/>
</dbReference>
<dbReference type="AlphaFoldDB" id="A0A418YQ67"/>